<dbReference type="EMBL" id="MLJW01000123">
    <property type="protein sequence ID" value="OIQ98073.1"/>
    <property type="molecule type" value="Genomic_DNA"/>
</dbReference>
<evidence type="ECO:0000256" key="2">
    <source>
        <dbReference type="ARBA" id="ARBA00022723"/>
    </source>
</evidence>
<gene>
    <name evidence="5" type="primary">metE_5</name>
    <name evidence="5" type="ORF">GALL_198370</name>
</gene>
<evidence type="ECO:0000256" key="1">
    <source>
        <dbReference type="ARBA" id="ARBA00001947"/>
    </source>
</evidence>
<dbReference type="EC" id="2.1.1.14" evidence="5"/>
<dbReference type="PANTHER" id="PTHR30519">
    <property type="entry name" value="5-METHYLTETRAHYDROPTEROYLTRIGLUTAMATE--HOMOCYSTEINE METHYLTRANSFERASE"/>
    <property type="match status" value="1"/>
</dbReference>
<keyword evidence="5" id="KW-0808">Transferase</keyword>
<comment type="caution">
    <text evidence="5">The sequence shown here is derived from an EMBL/GenBank/DDBJ whole genome shotgun (WGS) entry which is preliminary data.</text>
</comment>
<evidence type="ECO:0000259" key="4">
    <source>
        <dbReference type="Pfam" id="PF01717"/>
    </source>
</evidence>
<evidence type="ECO:0000256" key="3">
    <source>
        <dbReference type="ARBA" id="ARBA00022833"/>
    </source>
</evidence>
<reference evidence="5" key="1">
    <citation type="submission" date="2016-10" db="EMBL/GenBank/DDBJ databases">
        <title>Sequence of Gallionella enrichment culture.</title>
        <authorList>
            <person name="Poehlein A."/>
            <person name="Muehling M."/>
            <person name="Daniel R."/>
        </authorList>
    </citation>
    <scope>NUCLEOTIDE SEQUENCE</scope>
</reference>
<keyword evidence="5" id="KW-0489">Methyltransferase</keyword>
<dbReference type="GO" id="GO:0009086">
    <property type="term" value="P:methionine biosynthetic process"/>
    <property type="evidence" value="ECO:0007669"/>
    <property type="project" value="InterPro"/>
</dbReference>
<keyword evidence="3" id="KW-0862">Zinc</keyword>
<keyword evidence="2" id="KW-0479">Metal-binding</keyword>
<dbReference type="GO" id="GO:0008270">
    <property type="term" value="F:zinc ion binding"/>
    <property type="evidence" value="ECO:0007669"/>
    <property type="project" value="InterPro"/>
</dbReference>
<sequence>MHKGTAVVPQEPLWINPECGLKTRGWPETEAALHNMVAVARELRNSSV</sequence>
<dbReference type="Gene3D" id="3.20.20.210">
    <property type="match status" value="1"/>
</dbReference>
<dbReference type="GO" id="GO:0003871">
    <property type="term" value="F:5-methyltetrahydropteroyltriglutamate-homocysteine S-methyltransferase activity"/>
    <property type="evidence" value="ECO:0007669"/>
    <property type="project" value="UniProtKB-EC"/>
</dbReference>
<dbReference type="SUPFAM" id="SSF51726">
    <property type="entry name" value="UROD/MetE-like"/>
    <property type="match status" value="1"/>
</dbReference>
<comment type="cofactor">
    <cofactor evidence="1">
        <name>Zn(2+)</name>
        <dbReference type="ChEBI" id="CHEBI:29105"/>
    </cofactor>
</comment>
<name>A0A1J5RQT4_9ZZZZ</name>
<evidence type="ECO:0000313" key="5">
    <source>
        <dbReference type="EMBL" id="OIQ98073.1"/>
    </source>
</evidence>
<dbReference type="InterPro" id="IPR002629">
    <property type="entry name" value="Met_Synth_C/arc"/>
</dbReference>
<accession>A0A1J5RQT4</accession>
<protein>
    <submittedName>
        <fullName evidence="5">5-methyltetrahydropteroyltriglutamate--homocysteine methyltransferase</fullName>
        <ecNumber evidence="5">2.1.1.14</ecNumber>
    </submittedName>
</protein>
<proteinExistence type="predicted"/>
<dbReference type="InterPro" id="IPR038071">
    <property type="entry name" value="UROD/MetE-like_sf"/>
</dbReference>
<dbReference type="Pfam" id="PF01717">
    <property type="entry name" value="Meth_synt_2"/>
    <property type="match status" value="1"/>
</dbReference>
<dbReference type="AlphaFoldDB" id="A0A1J5RQT4"/>
<dbReference type="GO" id="GO:0032259">
    <property type="term" value="P:methylation"/>
    <property type="evidence" value="ECO:0007669"/>
    <property type="project" value="UniProtKB-KW"/>
</dbReference>
<feature type="domain" description="Cobalamin-independent methionine synthase MetE C-terminal/archaeal" evidence="4">
    <location>
        <begin position="2"/>
        <end position="41"/>
    </location>
</feature>
<organism evidence="5">
    <name type="scientific">mine drainage metagenome</name>
    <dbReference type="NCBI Taxonomy" id="410659"/>
    <lineage>
        <taxon>unclassified sequences</taxon>
        <taxon>metagenomes</taxon>
        <taxon>ecological metagenomes</taxon>
    </lineage>
</organism>